<keyword evidence="5 8" id="KW-0812">Transmembrane</keyword>
<feature type="transmembrane region" description="Helical" evidence="8">
    <location>
        <begin position="320"/>
        <end position="345"/>
    </location>
</feature>
<keyword evidence="3 8" id="KW-0813">Transport</keyword>
<dbReference type="NCBIfam" id="TIGR01726">
    <property type="entry name" value="HEQRo_perm_3TM"/>
    <property type="match status" value="1"/>
</dbReference>
<gene>
    <name evidence="11" type="ORF">CAL28_25780</name>
</gene>
<keyword evidence="6 8" id="KW-1133">Transmembrane helix</keyword>
<dbReference type="InterPro" id="IPR043429">
    <property type="entry name" value="ArtM/GltK/GlnP/TcyL/YhdX-like"/>
</dbReference>
<dbReference type="InterPro" id="IPR035906">
    <property type="entry name" value="MetI-like_sf"/>
</dbReference>
<evidence type="ECO:0000256" key="5">
    <source>
        <dbReference type="ARBA" id="ARBA00022692"/>
    </source>
</evidence>
<dbReference type="Gene3D" id="1.10.3720.10">
    <property type="entry name" value="MetI-like"/>
    <property type="match status" value="1"/>
</dbReference>
<dbReference type="GO" id="GO:0043190">
    <property type="term" value="C:ATP-binding cassette (ABC) transporter complex"/>
    <property type="evidence" value="ECO:0007669"/>
    <property type="project" value="InterPro"/>
</dbReference>
<dbReference type="PANTHER" id="PTHR30614">
    <property type="entry name" value="MEMBRANE COMPONENT OF AMINO ACID ABC TRANSPORTER"/>
    <property type="match status" value="1"/>
</dbReference>
<feature type="region of interest" description="Disordered" evidence="9">
    <location>
        <begin position="1"/>
        <end position="47"/>
    </location>
</feature>
<feature type="transmembrane region" description="Helical" evidence="8">
    <location>
        <begin position="228"/>
        <end position="255"/>
    </location>
</feature>
<evidence type="ECO:0000256" key="6">
    <source>
        <dbReference type="ARBA" id="ARBA00022989"/>
    </source>
</evidence>
<dbReference type="Pfam" id="PF00528">
    <property type="entry name" value="BPD_transp_1"/>
    <property type="match status" value="1"/>
</dbReference>
<evidence type="ECO:0000256" key="7">
    <source>
        <dbReference type="ARBA" id="ARBA00023136"/>
    </source>
</evidence>
<sequence>MNASGQPPRQEDVDPRSLPLSSIDGLPSPVPGGPAGAASPAVDALPPPASQTGPIGWLRSRLFSSPLNILLTVLIAWFLLLAVPALLEWLLVKANFSATTAQECRASGGACWAFIREKHRLILFGTYPYDEQWRPLLATIVLIAIIICSGIRRFWTPMLGVWWVVSLAVVALLMWGGVFGLTYVENERWGGLPLTLILATFGIAFAFPFGVLLALGRRSRLPAIKALCVVYIELIRGVPLISLLFMSSVMLPLFLPEGFSIDKLLRAQIAIIMFAAAYIAETVRGGLQAIPKGQYEGAASLGLTYWQQMRKIILPQALRIVIPPLVSIFISLFKDTSLVVIIGIFDLTLAAKAALSDAAWRGFGVEAYLFIAFIYFIFCFSMSKYSQALERRLAQGYQR</sequence>
<evidence type="ECO:0000313" key="12">
    <source>
        <dbReference type="Proteomes" id="UP000215767"/>
    </source>
</evidence>
<dbReference type="GO" id="GO:0022857">
    <property type="term" value="F:transmembrane transporter activity"/>
    <property type="evidence" value="ECO:0007669"/>
    <property type="project" value="InterPro"/>
</dbReference>
<dbReference type="SUPFAM" id="SSF161098">
    <property type="entry name" value="MetI-like"/>
    <property type="match status" value="1"/>
</dbReference>
<comment type="caution">
    <text evidence="11">The sequence shown here is derived from an EMBL/GenBank/DDBJ whole genome shotgun (WGS) entry which is preliminary data.</text>
</comment>
<evidence type="ECO:0000256" key="9">
    <source>
        <dbReference type="SAM" id="MobiDB-lite"/>
    </source>
</evidence>
<evidence type="ECO:0000313" key="11">
    <source>
        <dbReference type="EMBL" id="OZI62566.1"/>
    </source>
</evidence>
<feature type="transmembrane region" description="Helical" evidence="8">
    <location>
        <begin position="365"/>
        <end position="383"/>
    </location>
</feature>
<dbReference type="CDD" id="cd06261">
    <property type="entry name" value="TM_PBP2"/>
    <property type="match status" value="1"/>
</dbReference>
<name>A0A261UKZ6_9BORD</name>
<keyword evidence="4" id="KW-1003">Cell membrane</keyword>
<dbReference type="InterPro" id="IPR000515">
    <property type="entry name" value="MetI-like"/>
</dbReference>
<evidence type="ECO:0000259" key="10">
    <source>
        <dbReference type="PROSITE" id="PS50928"/>
    </source>
</evidence>
<accession>A0A261UKZ6</accession>
<keyword evidence="12" id="KW-1185">Reference proteome</keyword>
<feature type="transmembrane region" description="Helical" evidence="8">
    <location>
        <begin position="196"/>
        <end position="216"/>
    </location>
</feature>
<organism evidence="11 12">
    <name type="scientific">Bordetella genomosp. 11</name>
    <dbReference type="NCBI Taxonomy" id="1416808"/>
    <lineage>
        <taxon>Bacteria</taxon>
        <taxon>Pseudomonadati</taxon>
        <taxon>Pseudomonadota</taxon>
        <taxon>Betaproteobacteria</taxon>
        <taxon>Burkholderiales</taxon>
        <taxon>Alcaligenaceae</taxon>
        <taxon>Bordetella</taxon>
    </lineage>
</organism>
<feature type="domain" description="ABC transmembrane type-1" evidence="10">
    <location>
        <begin position="192"/>
        <end position="386"/>
    </location>
</feature>
<dbReference type="RefSeq" id="WP_094843939.1">
    <property type="nucleotide sequence ID" value="NZ_NEVS01000004.1"/>
</dbReference>
<dbReference type="GO" id="GO:0006865">
    <property type="term" value="P:amino acid transport"/>
    <property type="evidence" value="ECO:0007669"/>
    <property type="project" value="TreeGrafter"/>
</dbReference>
<dbReference type="EMBL" id="NEVS01000004">
    <property type="protein sequence ID" value="OZI62566.1"/>
    <property type="molecule type" value="Genomic_DNA"/>
</dbReference>
<feature type="transmembrane region" description="Helical" evidence="8">
    <location>
        <begin position="162"/>
        <end position="184"/>
    </location>
</feature>
<proteinExistence type="inferred from homology"/>
<evidence type="ECO:0000256" key="3">
    <source>
        <dbReference type="ARBA" id="ARBA00022448"/>
    </source>
</evidence>
<reference evidence="12" key="1">
    <citation type="submission" date="2017-05" db="EMBL/GenBank/DDBJ databases">
        <title>Complete and WGS of Bordetella genogroups.</title>
        <authorList>
            <person name="Spilker T."/>
            <person name="Lipuma J."/>
        </authorList>
    </citation>
    <scope>NUCLEOTIDE SEQUENCE [LARGE SCALE GENOMIC DNA]</scope>
    <source>
        <strain evidence="12">AU8856</strain>
    </source>
</reference>
<dbReference type="OrthoDB" id="9771188at2"/>
<evidence type="ECO:0000256" key="8">
    <source>
        <dbReference type="RuleBase" id="RU363032"/>
    </source>
</evidence>
<keyword evidence="7 8" id="KW-0472">Membrane</keyword>
<feature type="transmembrane region" description="Helical" evidence="8">
    <location>
        <begin position="67"/>
        <end position="87"/>
    </location>
</feature>
<dbReference type="PROSITE" id="PS50928">
    <property type="entry name" value="ABC_TM1"/>
    <property type="match status" value="1"/>
</dbReference>
<dbReference type="Proteomes" id="UP000215767">
    <property type="component" value="Unassembled WGS sequence"/>
</dbReference>
<evidence type="ECO:0000256" key="2">
    <source>
        <dbReference type="ARBA" id="ARBA00010072"/>
    </source>
</evidence>
<dbReference type="InterPro" id="IPR010065">
    <property type="entry name" value="AA_ABC_transptr_permease_3TM"/>
</dbReference>
<comment type="similarity">
    <text evidence="2">Belongs to the binding-protein-dependent transport system permease family. HisMQ subfamily.</text>
</comment>
<evidence type="ECO:0000256" key="1">
    <source>
        <dbReference type="ARBA" id="ARBA00004429"/>
    </source>
</evidence>
<dbReference type="PANTHER" id="PTHR30614:SF41">
    <property type="entry name" value="INNER MEMBRANE AMINO-ACID ABC TRANSPORTER PERMEASE PROTEIN YHDY"/>
    <property type="match status" value="1"/>
</dbReference>
<feature type="transmembrane region" description="Helical" evidence="8">
    <location>
        <begin position="267"/>
        <end position="287"/>
    </location>
</feature>
<dbReference type="AlphaFoldDB" id="A0A261UKZ6"/>
<feature type="transmembrane region" description="Helical" evidence="8">
    <location>
        <begin position="136"/>
        <end position="155"/>
    </location>
</feature>
<evidence type="ECO:0000256" key="4">
    <source>
        <dbReference type="ARBA" id="ARBA00022475"/>
    </source>
</evidence>
<comment type="subcellular location">
    <subcellularLocation>
        <location evidence="1">Cell inner membrane</location>
        <topology evidence="1">Multi-pass membrane protein</topology>
    </subcellularLocation>
    <subcellularLocation>
        <location evidence="8">Cell membrane</location>
        <topology evidence="8">Multi-pass membrane protein</topology>
    </subcellularLocation>
</comment>
<protein>
    <submittedName>
        <fullName evidence="11">Amino acid ABC transporter permease</fullName>
    </submittedName>
</protein>